<proteinExistence type="predicted"/>
<evidence type="ECO:0000313" key="1">
    <source>
        <dbReference type="EMBL" id="KAG8089073.1"/>
    </source>
</evidence>
<reference evidence="1" key="2">
    <citation type="submission" date="2021-02" db="EMBL/GenBank/DDBJ databases">
        <authorList>
            <person name="Kimball J.A."/>
            <person name="Haas M.W."/>
            <person name="Macchietto M."/>
            <person name="Kono T."/>
            <person name="Duquette J."/>
            <person name="Shao M."/>
        </authorList>
    </citation>
    <scope>NUCLEOTIDE SEQUENCE</scope>
    <source>
        <tissue evidence="1">Fresh leaf tissue</tissue>
    </source>
</reference>
<reference evidence="1" key="1">
    <citation type="journal article" date="2021" name="bioRxiv">
        <title>Whole Genome Assembly and Annotation of Northern Wild Rice, Zizania palustris L., Supports a Whole Genome Duplication in the Zizania Genus.</title>
        <authorList>
            <person name="Haas M."/>
            <person name="Kono T."/>
            <person name="Macchietto M."/>
            <person name="Millas R."/>
            <person name="McGilp L."/>
            <person name="Shao M."/>
            <person name="Duquette J."/>
            <person name="Hirsch C.N."/>
            <person name="Kimball J."/>
        </authorList>
    </citation>
    <scope>NUCLEOTIDE SEQUENCE</scope>
    <source>
        <tissue evidence="1">Fresh leaf tissue</tissue>
    </source>
</reference>
<dbReference type="AlphaFoldDB" id="A0A8J5WHX4"/>
<dbReference type="EMBL" id="JAAALK010000081">
    <property type="protein sequence ID" value="KAG8089073.1"/>
    <property type="molecule type" value="Genomic_DNA"/>
</dbReference>
<organism evidence="1 2">
    <name type="scientific">Zizania palustris</name>
    <name type="common">Northern wild rice</name>
    <dbReference type="NCBI Taxonomy" id="103762"/>
    <lineage>
        <taxon>Eukaryota</taxon>
        <taxon>Viridiplantae</taxon>
        <taxon>Streptophyta</taxon>
        <taxon>Embryophyta</taxon>
        <taxon>Tracheophyta</taxon>
        <taxon>Spermatophyta</taxon>
        <taxon>Magnoliopsida</taxon>
        <taxon>Liliopsida</taxon>
        <taxon>Poales</taxon>
        <taxon>Poaceae</taxon>
        <taxon>BOP clade</taxon>
        <taxon>Oryzoideae</taxon>
        <taxon>Oryzeae</taxon>
        <taxon>Zizaniinae</taxon>
        <taxon>Zizania</taxon>
    </lineage>
</organism>
<comment type="caution">
    <text evidence="1">The sequence shown here is derived from an EMBL/GenBank/DDBJ whole genome shotgun (WGS) entry which is preliminary data.</text>
</comment>
<keyword evidence="2" id="KW-1185">Reference proteome</keyword>
<protein>
    <submittedName>
        <fullName evidence="1">Uncharacterized protein</fullName>
    </submittedName>
</protein>
<gene>
    <name evidence="1" type="ORF">GUJ93_ZPchr0011g28250</name>
</gene>
<name>A0A8J5WHX4_ZIZPA</name>
<dbReference type="Proteomes" id="UP000729402">
    <property type="component" value="Unassembled WGS sequence"/>
</dbReference>
<accession>A0A8J5WHX4</accession>
<evidence type="ECO:0000313" key="2">
    <source>
        <dbReference type="Proteomes" id="UP000729402"/>
    </source>
</evidence>
<sequence>MPWSLSMGSTLRGSNRGSDDWEELVEVTLNLQEDKTIVLSNVKLMARAMVVASSGCCRPLWRRRGGQSYRVGWRHDHGHQ</sequence>